<dbReference type="OrthoDB" id="1748564at2759"/>
<feature type="region of interest" description="Disordered" evidence="2">
    <location>
        <begin position="466"/>
        <end position="513"/>
    </location>
</feature>
<dbReference type="Gene3D" id="6.10.140.910">
    <property type="match status" value="1"/>
</dbReference>
<dbReference type="PANTHER" id="PTHR14430:SF0">
    <property type="entry name" value="SEC2P DOMAIN-CONTAINING PROTEIN"/>
    <property type="match status" value="1"/>
</dbReference>
<feature type="region of interest" description="Disordered" evidence="2">
    <location>
        <begin position="35"/>
        <end position="55"/>
    </location>
</feature>
<proteinExistence type="predicted"/>
<evidence type="ECO:0000313" key="5">
    <source>
        <dbReference type="Proteomes" id="UP000037136"/>
    </source>
</evidence>
<gene>
    <name evidence="4" type="ORF">XA68_12668</name>
</gene>
<dbReference type="STRING" id="268505.A0A2A9PCS3"/>
<evidence type="ECO:0000313" key="4">
    <source>
        <dbReference type="EMBL" id="PFH59209.1"/>
    </source>
</evidence>
<name>A0A2A9PCS3_OPHUN</name>
<dbReference type="GO" id="GO:0005085">
    <property type="term" value="F:guanyl-nucleotide exchange factor activity"/>
    <property type="evidence" value="ECO:0007669"/>
    <property type="project" value="InterPro"/>
</dbReference>
<dbReference type="Proteomes" id="UP000037136">
    <property type="component" value="Unassembled WGS sequence"/>
</dbReference>
<organism evidence="4 5">
    <name type="scientific">Ophiocordyceps unilateralis</name>
    <name type="common">Zombie-ant fungus</name>
    <name type="synonym">Torrubia unilateralis</name>
    <dbReference type="NCBI Taxonomy" id="268505"/>
    <lineage>
        <taxon>Eukaryota</taxon>
        <taxon>Fungi</taxon>
        <taxon>Dikarya</taxon>
        <taxon>Ascomycota</taxon>
        <taxon>Pezizomycotina</taxon>
        <taxon>Sordariomycetes</taxon>
        <taxon>Hypocreomycetidae</taxon>
        <taxon>Hypocreales</taxon>
        <taxon>Ophiocordycipitaceae</taxon>
        <taxon>Ophiocordyceps</taxon>
    </lineage>
</organism>
<evidence type="ECO:0000259" key="3">
    <source>
        <dbReference type="Pfam" id="PF06428"/>
    </source>
</evidence>
<dbReference type="PANTHER" id="PTHR14430">
    <property type="entry name" value="RABIN3-RELATED"/>
    <property type="match status" value="1"/>
</dbReference>
<comment type="caution">
    <text evidence="4">The sequence shown here is derived from an EMBL/GenBank/DDBJ whole genome shotgun (WGS) entry which is preliminary data.</text>
</comment>
<dbReference type="GO" id="GO:0006887">
    <property type="term" value="P:exocytosis"/>
    <property type="evidence" value="ECO:0007669"/>
    <property type="project" value="TreeGrafter"/>
</dbReference>
<dbReference type="InterPro" id="IPR040351">
    <property type="entry name" value="RAB3IL/RAB3IP/Sec2"/>
</dbReference>
<keyword evidence="5" id="KW-1185">Reference proteome</keyword>
<dbReference type="InterPro" id="IPR009449">
    <property type="entry name" value="Sec2_N"/>
</dbReference>
<dbReference type="AlphaFoldDB" id="A0A2A9PCS3"/>
<reference evidence="4 5" key="1">
    <citation type="journal article" date="2015" name="BMC Genomics">
        <title>Gene expression during zombie ant biting behavior reflects the complexity underlying fungal parasitic behavioral manipulation.</title>
        <authorList>
            <person name="de Bekker C."/>
            <person name="Ohm R.A."/>
            <person name="Loreto R.G."/>
            <person name="Sebastian A."/>
            <person name="Albert I."/>
            <person name="Merrow M."/>
            <person name="Brachmann A."/>
            <person name="Hughes D.P."/>
        </authorList>
    </citation>
    <scope>NUCLEOTIDE SEQUENCE [LARGE SCALE GENOMIC DNA]</scope>
    <source>
        <strain evidence="4 5">SC16a</strain>
    </source>
</reference>
<dbReference type="Pfam" id="PF25555">
    <property type="entry name" value="RAB3A-like_C"/>
    <property type="match status" value="1"/>
</dbReference>
<feature type="region of interest" description="Disordered" evidence="2">
    <location>
        <begin position="673"/>
        <end position="742"/>
    </location>
</feature>
<dbReference type="GO" id="GO:0051286">
    <property type="term" value="C:cell tip"/>
    <property type="evidence" value="ECO:0007669"/>
    <property type="project" value="TreeGrafter"/>
</dbReference>
<dbReference type="CDD" id="cd21044">
    <property type="entry name" value="Rab11BD_RAB3IP_like"/>
    <property type="match status" value="1"/>
</dbReference>
<reference evidence="4 5" key="2">
    <citation type="journal article" date="2017" name="Sci. Rep.">
        <title>Ant-infecting Ophiocordyceps genomes reveal a high diversity of potential behavioral manipulation genes and a possible major role for enterotoxins.</title>
        <authorList>
            <person name="de Bekker C."/>
            <person name="Ohm R.A."/>
            <person name="Evans H.C."/>
            <person name="Brachmann A."/>
            <person name="Hughes D.P."/>
        </authorList>
    </citation>
    <scope>NUCLEOTIDE SEQUENCE [LARGE SCALE GENOMIC DNA]</scope>
    <source>
        <strain evidence="4 5">SC16a</strain>
    </source>
</reference>
<dbReference type="Pfam" id="PF06428">
    <property type="entry name" value="Sec2p"/>
    <property type="match status" value="1"/>
</dbReference>
<feature type="region of interest" description="Disordered" evidence="2">
    <location>
        <begin position="364"/>
        <end position="383"/>
    </location>
</feature>
<sequence length="742" mass="80060">MPSHATRLPPAGRPVSVNAVPGRLVTTMASSFRRLAPPLLPQPTSTLPRPKSAPEPLKASAELFSVAQTGATASISLTHPPFFSALHTMESLIHVAGWSQHQHQHQQSSRPCSARPFGHLRSLSSVAAPASEPTPSPSKTESAVSTSFTPPLPDIPLRTSHSVPVLNDEMSTLPDPRSRTAMSPGYHAIDAHQHPDLDDELATLSAKLVNAINYQTLLDDTLTATRQELLSARQHIRSLEDQLQSQRDMMAGDVWVRRSSLDAERKAMLAEKKAWQAKLADEKARRLETDSDKRKMEQELENLTTALFEEANNMVIAAKEEAQAQNEALARKNDQLRTQLADSESLLKSQQEQLSQLKDVMESMASERDDLTNGTAPSSPGVCRLETAEDDALPADSHGALSGPDGLSPCNPTSFHHLLQPVLRTDLASYEDFIALARLSDNGRGSRASSGSLGGLTALALGLGGSTSSAHPSNGSTTSLSASAPSPNSSPQSPNTPPSAASGASSANSGGSSNLKDTRFYKRVLADDIEPTLRLDAAPGLSWLARRSVLASVTDGSLIVEPVPNSATYMAIVKPHHHPCSLCGESRKDQDHLRNHRFRTSEANSAQRYPLCSFCLGRVRSTCDFLGFLRLLRDGHWRADGEDQEKAAWEESVKLREQMFWARIGGGVVPASHATAHWDRSSRPSQDVTPDAKAPMVGGDGAADEDDYVDAASQQSHPDEEPVSPRTPPDQMLHRSNGSKHH</sequence>
<feature type="compositionally biased region" description="Low complexity" evidence="2">
    <location>
        <begin position="126"/>
        <end position="143"/>
    </location>
</feature>
<dbReference type="GO" id="GO:0070319">
    <property type="term" value="C:Golgi to plasma membrane transport vesicle"/>
    <property type="evidence" value="ECO:0007669"/>
    <property type="project" value="TreeGrafter"/>
</dbReference>
<evidence type="ECO:0000256" key="2">
    <source>
        <dbReference type="SAM" id="MobiDB-lite"/>
    </source>
</evidence>
<protein>
    <recommendedName>
        <fullName evidence="3">GDP/GTP exchange factor Sec2 N-terminal domain-containing protein</fullName>
    </recommendedName>
</protein>
<accession>A0A2A9PCS3</accession>
<dbReference type="SUPFAM" id="SSF144284">
    <property type="entry name" value="Sec2 N-terminal region"/>
    <property type="match status" value="1"/>
</dbReference>
<feature type="domain" description="GDP/GTP exchange factor Sec2 N-terminal" evidence="3">
    <location>
        <begin position="215"/>
        <end position="364"/>
    </location>
</feature>
<dbReference type="EMBL" id="LAZP02000217">
    <property type="protein sequence ID" value="PFH59209.1"/>
    <property type="molecule type" value="Genomic_DNA"/>
</dbReference>
<evidence type="ECO:0000256" key="1">
    <source>
        <dbReference type="ARBA" id="ARBA00023054"/>
    </source>
</evidence>
<feature type="region of interest" description="Disordered" evidence="2">
    <location>
        <begin position="126"/>
        <end position="179"/>
    </location>
</feature>
<keyword evidence="1" id="KW-0175">Coiled coil</keyword>